<proteinExistence type="predicted"/>
<dbReference type="KEGG" id="pbd:PBOR_29305"/>
<protein>
    <submittedName>
        <fullName evidence="1">Phosphatase</fullName>
    </submittedName>
</protein>
<dbReference type="InterPro" id="IPR023214">
    <property type="entry name" value="HAD_sf"/>
</dbReference>
<dbReference type="GO" id="GO:0000287">
    <property type="term" value="F:magnesium ion binding"/>
    <property type="evidence" value="ECO:0007669"/>
    <property type="project" value="TreeGrafter"/>
</dbReference>
<dbReference type="SFLD" id="SFLDS00003">
    <property type="entry name" value="Haloacid_Dehalogenase"/>
    <property type="match status" value="1"/>
</dbReference>
<dbReference type="PROSITE" id="PS01229">
    <property type="entry name" value="COF_2"/>
    <property type="match status" value="1"/>
</dbReference>
<dbReference type="GO" id="GO:0005829">
    <property type="term" value="C:cytosol"/>
    <property type="evidence" value="ECO:0007669"/>
    <property type="project" value="TreeGrafter"/>
</dbReference>
<dbReference type="EMBL" id="CP009285">
    <property type="protein sequence ID" value="AIQ60582.1"/>
    <property type="molecule type" value="Genomic_DNA"/>
</dbReference>
<sequence>MTLKKTIFFDIDGTIYDEEKQIPPSTKEAIAELKRRGHHVAIATGRADYMFEELRGELGIDSYVSLNGQYVVYEGKPVYSNPIERPTLEDLTLFAEKLDHPVAYTDTAGMKVNVADHEYIKTSIGSLKLVFPTHDAEYFLKNDTHQAMIFCPQESQAIYTERYPQLNFIRWHPLCMDVLPGNGSKANGIAEMLKVIGVEKEEVYAFGDGLNDVEMLGFVGYGIAMGNGEAEAKAAASYVTKHVSEDGIYEGLKMVGLL</sequence>
<accession>A0A089LI77</accession>
<dbReference type="Gene3D" id="3.30.1240.10">
    <property type="match status" value="1"/>
</dbReference>
<dbReference type="InterPro" id="IPR036412">
    <property type="entry name" value="HAD-like_sf"/>
</dbReference>
<gene>
    <name evidence="1" type="ORF">PBOR_29305</name>
</gene>
<dbReference type="Gene3D" id="3.40.50.1000">
    <property type="entry name" value="HAD superfamily/HAD-like"/>
    <property type="match status" value="1"/>
</dbReference>
<dbReference type="CDD" id="cd07517">
    <property type="entry name" value="HAD_HPP"/>
    <property type="match status" value="1"/>
</dbReference>
<dbReference type="NCBIfam" id="TIGR00099">
    <property type="entry name" value="Cof-subfamily"/>
    <property type="match status" value="1"/>
</dbReference>
<keyword evidence="2" id="KW-1185">Reference proteome</keyword>
<dbReference type="SFLD" id="SFLDG01140">
    <property type="entry name" value="C2.B:_Phosphomannomutase_and_P"/>
    <property type="match status" value="1"/>
</dbReference>
<dbReference type="PANTHER" id="PTHR10000:SF25">
    <property type="entry name" value="PHOSPHATASE YKRA-RELATED"/>
    <property type="match status" value="1"/>
</dbReference>
<reference evidence="1" key="1">
    <citation type="submission" date="2014-08" db="EMBL/GenBank/DDBJ databases">
        <title>Comparative genomics of the Paenibacillus odorifer group.</title>
        <authorList>
            <person name="den Bakker H.C."/>
            <person name="Tsai Y.-C.Y.-C."/>
            <person name="Martin N."/>
            <person name="Korlach J."/>
            <person name="Wiedmann M."/>
        </authorList>
    </citation>
    <scope>NUCLEOTIDE SEQUENCE [LARGE SCALE GENOMIC DNA]</scope>
    <source>
        <strain evidence="1">DSM 13188</strain>
    </source>
</reference>
<evidence type="ECO:0000313" key="1">
    <source>
        <dbReference type="EMBL" id="AIQ60582.1"/>
    </source>
</evidence>
<dbReference type="Pfam" id="PF08282">
    <property type="entry name" value="Hydrolase_3"/>
    <property type="match status" value="1"/>
</dbReference>
<dbReference type="Proteomes" id="UP000029518">
    <property type="component" value="Chromosome"/>
</dbReference>
<name>A0A089LI77_PAEBO</name>
<dbReference type="AlphaFoldDB" id="A0A089LI77"/>
<organism evidence="1 2">
    <name type="scientific">Paenibacillus borealis</name>
    <dbReference type="NCBI Taxonomy" id="160799"/>
    <lineage>
        <taxon>Bacteria</taxon>
        <taxon>Bacillati</taxon>
        <taxon>Bacillota</taxon>
        <taxon>Bacilli</taxon>
        <taxon>Bacillales</taxon>
        <taxon>Paenibacillaceae</taxon>
        <taxon>Paenibacillus</taxon>
    </lineage>
</organism>
<dbReference type="PANTHER" id="PTHR10000">
    <property type="entry name" value="PHOSPHOSERINE PHOSPHATASE"/>
    <property type="match status" value="1"/>
</dbReference>
<dbReference type="NCBIfam" id="TIGR01484">
    <property type="entry name" value="HAD-SF-IIB"/>
    <property type="match status" value="1"/>
</dbReference>
<dbReference type="RefSeq" id="WP_042217162.1">
    <property type="nucleotide sequence ID" value="NZ_CP009285.1"/>
</dbReference>
<dbReference type="SFLD" id="SFLDG01144">
    <property type="entry name" value="C2.B.4:_PGP_Like"/>
    <property type="match status" value="1"/>
</dbReference>
<dbReference type="SUPFAM" id="SSF56784">
    <property type="entry name" value="HAD-like"/>
    <property type="match status" value="1"/>
</dbReference>
<evidence type="ECO:0000313" key="2">
    <source>
        <dbReference type="Proteomes" id="UP000029518"/>
    </source>
</evidence>
<dbReference type="HOGENOM" id="CLU_044146_7_0_9"/>
<dbReference type="GO" id="GO:0016791">
    <property type="term" value="F:phosphatase activity"/>
    <property type="evidence" value="ECO:0007669"/>
    <property type="project" value="UniProtKB-ARBA"/>
</dbReference>
<dbReference type="InterPro" id="IPR000150">
    <property type="entry name" value="Cof"/>
</dbReference>
<dbReference type="OrthoDB" id="9810101at2"/>
<dbReference type="InterPro" id="IPR006379">
    <property type="entry name" value="HAD-SF_hydro_IIB"/>
</dbReference>